<name>A0AAV4DEI9_9GAST</name>
<dbReference type="Proteomes" id="UP000735302">
    <property type="component" value="Unassembled WGS sequence"/>
</dbReference>
<evidence type="ECO:0000313" key="13">
    <source>
        <dbReference type="Proteomes" id="UP000735302"/>
    </source>
</evidence>
<gene>
    <name evidence="12" type="ORF">PoB_006893000</name>
</gene>
<evidence type="ECO:0000256" key="4">
    <source>
        <dbReference type="ARBA" id="ARBA00022692"/>
    </source>
</evidence>
<evidence type="ECO:0000256" key="3">
    <source>
        <dbReference type="ARBA" id="ARBA00022448"/>
    </source>
</evidence>
<dbReference type="PROSITE" id="PS50267">
    <property type="entry name" value="NA_NEUROTRAN_SYMP_3"/>
    <property type="match status" value="1"/>
</dbReference>
<sequence length="570" mass="63502">MAEKKAGPERGGWDSWFEFLFSSLGSMVGLGNIWRFPYVCYSSGGGAFLIPFFVSMVVCGCPLIFLETAYCQYSNLGPGKVWVICPLFKGIGFGMMTVSFVVSIYYTVIMAWTLYYLVLSFQSTLPWSQCSDGLRSLDCSNMVGGNSSLFSAANESNALADVSTPATTITSDIFRNLSSSAVRDSHALLNSSDFYKTNEEAYWFQNVLNISPGLSELGPIQWRILACLLVAWILVFLCLIRGIKSMGKIVYVVATVPYLLLICLLIRGCLLPGAGDGLYFYMVPAWDKLLDFQVWRNAASQVFFSVGMGFGLISTLASYNRFHNNCYRDAMILPVLDCGTSVFAGLIVFSFLGYMADITGKSVGQVAQEGPGLVFVAYPSVLSTLPLPQLWSVLFFSMLFFVGLDSQGGFYILNLIDWYIASFSVMLIVFIEVMVLAWIYGTDRLYNDISAMIGHRPNGIFHYAWKYFTPAFVIVLWLAGLFNFTSIGQKNRGYPAWADILGMLIGFLPIIPIPIKIAWTLWNSKGTFKQRLIHSTRPALKWRPAENKDEICAQNEFNGLEEETALNKNP</sequence>
<feature type="binding site" evidence="8">
    <location>
        <position position="28"/>
    </location>
    <ligand>
        <name>Na(+)</name>
        <dbReference type="ChEBI" id="CHEBI:29101"/>
        <label>1</label>
    </ligand>
</feature>
<dbReference type="GO" id="GO:0089718">
    <property type="term" value="P:amino acid import across plasma membrane"/>
    <property type="evidence" value="ECO:0007669"/>
    <property type="project" value="TreeGrafter"/>
</dbReference>
<dbReference type="InterPro" id="IPR037272">
    <property type="entry name" value="SNS_sf"/>
</dbReference>
<keyword evidence="10" id="KW-0769">Symport</keyword>
<feature type="transmembrane region" description="Helical" evidence="11">
    <location>
        <begin position="331"/>
        <end position="356"/>
    </location>
</feature>
<evidence type="ECO:0000256" key="2">
    <source>
        <dbReference type="ARBA" id="ARBA00006459"/>
    </source>
</evidence>
<evidence type="ECO:0000313" key="12">
    <source>
        <dbReference type="EMBL" id="GFO42425.1"/>
    </source>
</evidence>
<evidence type="ECO:0000256" key="10">
    <source>
        <dbReference type="RuleBase" id="RU003732"/>
    </source>
</evidence>
<evidence type="ECO:0000256" key="7">
    <source>
        <dbReference type="ARBA" id="ARBA00023180"/>
    </source>
</evidence>
<feature type="binding site" evidence="8">
    <location>
        <position position="25"/>
    </location>
    <ligand>
        <name>Na(+)</name>
        <dbReference type="ChEBI" id="CHEBI:29101"/>
        <label>1</label>
    </ligand>
</feature>
<feature type="transmembrane region" description="Helical" evidence="11">
    <location>
        <begin position="220"/>
        <end position="240"/>
    </location>
</feature>
<dbReference type="PRINTS" id="PR00176">
    <property type="entry name" value="NANEUSMPORT"/>
</dbReference>
<keyword evidence="4 10" id="KW-0812">Transmembrane</keyword>
<organism evidence="12 13">
    <name type="scientific">Plakobranchus ocellatus</name>
    <dbReference type="NCBI Taxonomy" id="259542"/>
    <lineage>
        <taxon>Eukaryota</taxon>
        <taxon>Metazoa</taxon>
        <taxon>Spiralia</taxon>
        <taxon>Lophotrochozoa</taxon>
        <taxon>Mollusca</taxon>
        <taxon>Gastropoda</taxon>
        <taxon>Heterobranchia</taxon>
        <taxon>Euthyneura</taxon>
        <taxon>Panpulmonata</taxon>
        <taxon>Sacoglossa</taxon>
        <taxon>Placobranchoidea</taxon>
        <taxon>Plakobranchidae</taxon>
        <taxon>Plakobranchus</taxon>
    </lineage>
</organism>
<comment type="subcellular location">
    <subcellularLocation>
        <location evidence="1">Membrane</location>
        <topology evidence="1">Multi-pass membrane protein</topology>
    </subcellularLocation>
</comment>
<dbReference type="GO" id="GO:0015179">
    <property type="term" value="F:L-amino acid transmembrane transporter activity"/>
    <property type="evidence" value="ECO:0007669"/>
    <property type="project" value="TreeGrafter"/>
</dbReference>
<dbReference type="GO" id="GO:0046872">
    <property type="term" value="F:metal ion binding"/>
    <property type="evidence" value="ECO:0007669"/>
    <property type="project" value="UniProtKB-KW"/>
</dbReference>
<feature type="transmembrane region" description="Helical" evidence="11">
    <location>
        <begin position="16"/>
        <end position="36"/>
    </location>
</feature>
<dbReference type="GO" id="GO:0005283">
    <property type="term" value="F:amino acid:sodium symporter activity"/>
    <property type="evidence" value="ECO:0007669"/>
    <property type="project" value="TreeGrafter"/>
</dbReference>
<evidence type="ECO:0000256" key="1">
    <source>
        <dbReference type="ARBA" id="ARBA00004141"/>
    </source>
</evidence>
<feature type="transmembrane region" description="Helical" evidence="11">
    <location>
        <begin position="48"/>
        <end position="70"/>
    </location>
</feature>
<feature type="binding site" evidence="8">
    <location>
        <position position="305"/>
    </location>
    <ligand>
        <name>Na(+)</name>
        <dbReference type="ChEBI" id="CHEBI:29101"/>
        <label>1</label>
    </ligand>
</feature>
<feature type="binding site" evidence="8">
    <location>
        <position position="406"/>
    </location>
    <ligand>
        <name>Na(+)</name>
        <dbReference type="ChEBI" id="CHEBI:29101"/>
        <label>1</label>
    </ligand>
</feature>
<feature type="transmembrane region" description="Helical" evidence="11">
    <location>
        <begin position="376"/>
        <end position="404"/>
    </location>
</feature>
<keyword evidence="9" id="KW-1015">Disulfide bond</keyword>
<evidence type="ECO:0000256" key="8">
    <source>
        <dbReference type="PIRSR" id="PIRSR600175-1"/>
    </source>
</evidence>
<reference evidence="12 13" key="1">
    <citation type="journal article" date="2021" name="Elife">
        <title>Chloroplast acquisition without the gene transfer in kleptoplastic sea slugs, Plakobranchus ocellatus.</title>
        <authorList>
            <person name="Maeda T."/>
            <person name="Takahashi S."/>
            <person name="Yoshida T."/>
            <person name="Shimamura S."/>
            <person name="Takaki Y."/>
            <person name="Nagai Y."/>
            <person name="Toyoda A."/>
            <person name="Suzuki Y."/>
            <person name="Arimoto A."/>
            <person name="Ishii H."/>
            <person name="Satoh N."/>
            <person name="Nishiyama T."/>
            <person name="Hasebe M."/>
            <person name="Maruyama T."/>
            <person name="Minagawa J."/>
            <person name="Obokata J."/>
            <person name="Shigenobu S."/>
        </authorList>
    </citation>
    <scope>NUCLEOTIDE SEQUENCE [LARGE SCALE GENOMIC DNA]</scope>
</reference>
<dbReference type="SUPFAM" id="SSF161070">
    <property type="entry name" value="SNF-like"/>
    <property type="match status" value="1"/>
</dbReference>
<keyword evidence="5 11" id="KW-1133">Transmembrane helix</keyword>
<feature type="transmembrane region" description="Helical" evidence="11">
    <location>
        <begin position="416"/>
        <end position="440"/>
    </location>
</feature>
<dbReference type="Pfam" id="PF00209">
    <property type="entry name" value="SNF"/>
    <property type="match status" value="1"/>
</dbReference>
<dbReference type="PROSITE" id="PS00610">
    <property type="entry name" value="NA_NEUROTRAN_SYMP_1"/>
    <property type="match status" value="1"/>
</dbReference>
<keyword evidence="6 11" id="KW-0472">Membrane</keyword>
<feature type="transmembrane region" description="Helical" evidence="11">
    <location>
        <begin position="294"/>
        <end position="319"/>
    </location>
</feature>
<feature type="transmembrane region" description="Helical" evidence="11">
    <location>
        <begin position="460"/>
        <end position="484"/>
    </location>
</feature>
<evidence type="ECO:0000256" key="11">
    <source>
        <dbReference type="SAM" id="Phobius"/>
    </source>
</evidence>
<keyword evidence="7" id="KW-0325">Glycoprotein</keyword>
<dbReference type="PANTHER" id="PTHR11616">
    <property type="entry name" value="SODIUM/CHLORIDE DEPENDENT TRANSPORTER"/>
    <property type="match status" value="1"/>
</dbReference>
<keyword evidence="8" id="KW-0479">Metal-binding</keyword>
<keyword evidence="3 10" id="KW-0813">Transport</keyword>
<dbReference type="NCBIfam" id="NF037979">
    <property type="entry name" value="Na_transp"/>
    <property type="match status" value="1"/>
</dbReference>
<dbReference type="PANTHER" id="PTHR11616:SF321">
    <property type="entry name" value="SODIUM-DEPENDENT NUTRIENT AMINO ACID TRANSPORTER 1-RELATED"/>
    <property type="match status" value="1"/>
</dbReference>
<keyword evidence="8" id="KW-0915">Sodium</keyword>
<dbReference type="GO" id="GO:0005886">
    <property type="term" value="C:plasma membrane"/>
    <property type="evidence" value="ECO:0007669"/>
    <property type="project" value="TreeGrafter"/>
</dbReference>
<feature type="transmembrane region" description="Helical" evidence="11">
    <location>
        <begin position="496"/>
        <end position="522"/>
    </location>
</feature>
<feature type="disulfide bond" evidence="9">
    <location>
        <begin position="130"/>
        <end position="139"/>
    </location>
</feature>
<protein>
    <recommendedName>
        <fullName evidence="10">Transporter</fullName>
    </recommendedName>
</protein>
<evidence type="ECO:0000256" key="6">
    <source>
        <dbReference type="ARBA" id="ARBA00023136"/>
    </source>
</evidence>
<accession>A0AAV4DEI9</accession>
<comment type="similarity">
    <text evidence="2 10">Belongs to the sodium:neurotransmitter symporter (SNF) (TC 2.A.22) family.</text>
</comment>
<keyword evidence="13" id="KW-1185">Reference proteome</keyword>
<feature type="binding site" evidence="8">
    <location>
        <position position="32"/>
    </location>
    <ligand>
        <name>Na(+)</name>
        <dbReference type="ChEBI" id="CHEBI:29101"/>
        <label>1</label>
    </ligand>
</feature>
<evidence type="ECO:0000256" key="9">
    <source>
        <dbReference type="PIRSR" id="PIRSR600175-2"/>
    </source>
</evidence>
<proteinExistence type="inferred from homology"/>
<dbReference type="EMBL" id="BLXT01007807">
    <property type="protein sequence ID" value="GFO42425.1"/>
    <property type="molecule type" value="Genomic_DNA"/>
</dbReference>
<dbReference type="InterPro" id="IPR000175">
    <property type="entry name" value="Na/ntran_symport"/>
</dbReference>
<feature type="transmembrane region" description="Helical" evidence="11">
    <location>
        <begin position="91"/>
        <end position="118"/>
    </location>
</feature>
<comment type="caution">
    <text evidence="12">The sequence shown here is derived from an EMBL/GenBank/DDBJ whole genome shotgun (WGS) entry which is preliminary data.</text>
</comment>
<dbReference type="AlphaFoldDB" id="A0AAV4DEI9"/>
<feature type="binding site" evidence="8">
    <location>
        <position position="405"/>
    </location>
    <ligand>
        <name>Na(+)</name>
        <dbReference type="ChEBI" id="CHEBI:29101"/>
        <label>1</label>
    </ligand>
</feature>
<feature type="transmembrane region" description="Helical" evidence="11">
    <location>
        <begin position="249"/>
        <end position="274"/>
    </location>
</feature>
<evidence type="ECO:0000256" key="5">
    <source>
        <dbReference type="ARBA" id="ARBA00022989"/>
    </source>
</evidence>